<dbReference type="GO" id="GO:0046417">
    <property type="term" value="P:chorismate metabolic process"/>
    <property type="evidence" value="ECO:0007669"/>
    <property type="project" value="InterPro"/>
</dbReference>
<dbReference type="InterPro" id="IPR051331">
    <property type="entry name" value="Chorismate_mutase-related"/>
</dbReference>
<dbReference type="SMART" id="SM00830">
    <property type="entry name" value="CM_2"/>
    <property type="match status" value="1"/>
</dbReference>
<dbReference type="GO" id="GO:0009697">
    <property type="term" value="P:salicylic acid biosynthetic process"/>
    <property type="evidence" value="ECO:0007669"/>
    <property type="project" value="TreeGrafter"/>
</dbReference>
<dbReference type="PhylomeDB" id="A0A0A2JMW0"/>
<dbReference type="PANTHER" id="PTHR38041">
    <property type="entry name" value="CHORISMATE MUTASE"/>
    <property type="match status" value="1"/>
</dbReference>
<dbReference type="EMBL" id="JQFZ01000160">
    <property type="protein sequence ID" value="KGO56752.1"/>
    <property type="molecule type" value="Genomic_DNA"/>
</dbReference>
<evidence type="ECO:0000259" key="3">
    <source>
        <dbReference type="PROSITE" id="PS51168"/>
    </source>
</evidence>
<dbReference type="HOGENOM" id="CLU_128848_0_0_1"/>
<reference evidence="4 5" key="1">
    <citation type="journal article" date="2015" name="Mol. Plant Microbe Interact.">
        <title>Genome, transcriptome, and functional analyses of Penicillium expansum provide new insights into secondary metabolism and pathogenicity.</title>
        <authorList>
            <person name="Ballester A.R."/>
            <person name="Marcet-Houben M."/>
            <person name="Levin E."/>
            <person name="Sela N."/>
            <person name="Selma-Lazaro C."/>
            <person name="Carmona L."/>
            <person name="Wisniewski M."/>
            <person name="Droby S."/>
            <person name="Gonzalez-Candelas L."/>
            <person name="Gabaldon T."/>
        </authorList>
    </citation>
    <scope>NUCLEOTIDE SEQUENCE [LARGE SCALE GENOMIC DNA]</scope>
    <source>
        <strain evidence="4 5">MD-8</strain>
    </source>
</reference>
<feature type="chain" id="PRO_5009752670" evidence="2">
    <location>
        <begin position="23"/>
        <end position="157"/>
    </location>
</feature>
<dbReference type="RefSeq" id="XP_016598450.1">
    <property type="nucleotide sequence ID" value="XM_016747101.1"/>
</dbReference>
<evidence type="ECO:0000313" key="5">
    <source>
        <dbReference type="Proteomes" id="UP000030143"/>
    </source>
</evidence>
<evidence type="ECO:0000313" key="4">
    <source>
        <dbReference type="EMBL" id="KGO56752.1"/>
    </source>
</evidence>
<evidence type="ECO:0000256" key="1">
    <source>
        <dbReference type="ARBA" id="ARBA00023235"/>
    </source>
</evidence>
<dbReference type="GO" id="GO:0004106">
    <property type="term" value="F:chorismate mutase activity"/>
    <property type="evidence" value="ECO:0007669"/>
    <property type="project" value="InterPro"/>
</dbReference>
<name>A0A0A2JMW0_PENEN</name>
<keyword evidence="5" id="KW-1185">Reference proteome</keyword>
<keyword evidence="2" id="KW-0732">Signal</keyword>
<dbReference type="PROSITE" id="PS51168">
    <property type="entry name" value="CHORISMATE_MUT_2"/>
    <property type="match status" value="1"/>
</dbReference>
<dbReference type="OrthoDB" id="2843337at2759"/>
<dbReference type="Pfam" id="PF01817">
    <property type="entry name" value="CM_2"/>
    <property type="match status" value="1"/>
</dbReference>
<dbReference type="InterPro" id="IPR002701">
    <property type="entry name" value="CM_II_prokaryot"/>
</dbReference>
<dbReference type="VEuPathDB" id="FungiDB:PEXP_020890"/>
<feature type="domain" description="Chorismate mutase" evidence="3">
    <location>
        <begin position="62"/>
        <end position="152"/>
    </location>
</feature>
<sequence length="157" mass="16856">MIFQVLFGGLTLSTAIGSAANANVNTNACYGSNVISTPSEDHRPVPWGTPSVHFSSLNGTLTTCCDSLDEIRTALDDIDDQILDLLNQRAAYVREATRFKSTRASVNVPSRNEAVLKQAEQQAVHIGVPVTIARAAIGAILNSSVPFEECIFDAYTQ</sequence>
<dbReference type="InterPro" id="IPR036263">
    <property type="entry name" value="Chorismate_II_sf"/>
</dbReference>
<gene>
    <name evidence="4" type="ORF">PEX2_098310</name>
</gene>
<dbReference type="SUPFAM" id="SSF48600">
    <property type="entry name" value="Chorismate mutase II"/>
    <property type="match status" value="1"/>
</dbReference>
<dbReference type="GeneID" id="27682521"/>
<evidence type="ECO:0000256" key="2">
    <source>
        <dbReference type="SAM" id="SignalP"/>
    </source>
</evidence>
<dbReference type="AlphaFoldDB" id="A0A0A2JMW0"/>
<dbReference type="Proteomes" id="UP000030143">
    <property type="component" value="Unassembled WGS sequence"/>
</dbReference>
<dbReference type="PANTHER" id="PTHR38041:SF1">
    <property type="entry name" value="CHORISMATE MUTASE"/>
    <property type="match status" value="1"/>
</dbReference>
<accession>A0A0A2JMW0</accession>
<dbReference type="InterPro" id="IPR036979">
    <property type="entry name" value="CM_dom_sf"/>
</dbReference>
<organism evidence="4 5">
    <name type="scientific">Penicillium expansum</name>
    <name type="common">Blue mold rot fungus</name>
    <dbReference type="NCBI Taxonomy" id="27334"/>
    <lineage>
        <taxon>Eukaryota</taxon>
        <taxon>Fungi</taxon>
        <taxon>Dikarya</taxon>
        <taxon>Ascomycota</taxon>
        <taxon>Pezizomycotina</taxon>
        <taxon>Eurotiomycetes</taxon>
        <taxon>Eurotiomycetidae</taxon>
        <taxon>Eurotiales</taxon>
        <taxon>Aspergillaceae</taxon>
        <taxon>Penicillium</taxon>
    </lineage>
</organism>
<keyword evidence="1" id="KW-0413">Isomerase</keyword>
<protein>
    <submittedName>
        <fullName evidence="4">Chorismate mutase</fullName>
    </submittedName>
</protein>
<dbReference type="Gene3D" id="1.20.59.10">
    <property type="entry name" value="Chorismate mutase"/>
    <property type="match status" value="1"/>
</dbReference>
<proteinExistence type="predicted"/>
<feature type="signal peptide" evidence="2">
    <location>
        <begin position="1"/>
        <end position="22"/>
    </location>
</feature>
<comment type="caution">
    <text evidence="4">The sequence shown here is derived from an EMBL/GenBank/DDBJ whole genome shotgun (WGS) entry which is preliminary data.</text>
</comment>